<name>A0A0U1KXN3_9FIRM</name>
<sequence length="151" mass="16532">MEKREQFKIVEIAGRKWRIEKFDAMTGSYIAYKLMGHMLPGGFDGQITGGNAPKDRTVMSKKEFADLQLDCLHVCYEVLPAGKAPVIGENGAWGVMNIEDDTITVLALTVHALAFNISGFFDGNALKELIASFSGMTLFNAPTSMSSHSPR</sequence>
<reference evidence="2" key="1">
    <citation type="submission" date="2015-03" db="EMBL/GenBank/DDBJ databases">
        <authorList>
            <person name="Nijsse Bart"/>
        </authorList>
    </citation>
    <scope>NUCLEOTIDE SEQUENCE [LARGE SCALE GENOMIC DNA]</scope>
</reference>
<accession>A0A0U1KXN3</accession>
<gene>
    <name evidence="1" type="ORF">SpAn4DRAFT_3549</name>
</gene>
<keyword evidence="2" id="KW-1185">Reference proteome</keyword>
<dbReference type="Proteomes" id="UP000049855">
    <property type="component" value="Unassembled WGS sequence"/>
</dbReference>
<evidence type="ECO:0008006" key="3">
    <source>
        <dbReference type="Google" id="ProtNLM"/>
    </source>
</evidence>
<proteinExistence type="predicted"/>
<evidence type="ECO:0000313" key="1">
    <source>
        <dbReference type="EMBL" id="CQR71683.1"/>
    </source>
</evidence>
<dbReference type="AlphaFoldDB" id="A0A0U1KXN3"/>
<protein>
    <recommendedName>
        <fullName evidence="3">Phage protein</fullName>
    </recommendedName>
</protein>
<dbReference type="EMBL" id="CTRP01000005">
    <property type="protein sequence ID" value="CQR71683.1"/>
    <property type="molecule type" value="Genomic_DNA"/>
</dbReference>
<dbReference type="RefSeq" id="WP_021168769.1">
    <property type="nucleotide sequence ID" value="NZ_CTRP01000005.1"/>
</dbReference>
<dbReference type="Pfam" id="PF21822">
    <property type="entry name" value="Phage_TAC_15"/>
    <property type="match status" value="1"/>
</dbReference>
<organism evidence="1 2">
    <name type="scientific">Sporomusa ovata</name>
    <dbReference type="NCBI Taxonomy" id="2378"/>
    <lineage>
        <taxon>Bacteria</taxon>
        <taxon>Bacillati</taxon>
        <taxon>Bacillota</taxon>
        <taxon>Negativicutes</taxon>
        <taxon>Selenomonadales</taxon>
        <taxon>Sporomusaceae</taxon>
        <taxon>Sporomusa</taxon>
    </lineage>
</organism>
<dbReference type="InterPro" id="IPR049156">
    <property type="entry name" value="Phage_chap_TAC_15-like"/>
</dbReference>
<evidence type="ECO:0000313" key="2">
    <source>
        <dbReference type="Proteomes" id="UP000049855"/>
    </source>
</evidence>